<feature type="domain" description="MTTase N-terminal" evidence="15">
    <location>
        <begin position="1"/>
        <end position="116"/>
    </location>
</feature>
<comment type="subunit">
    <text evidence="13">Monomer.</text>
</comment>
<dbReference type="PROSITE" id="PS50926">
    <property type="entry name" value="TRAM"/>
    <property type="match status" value="1"/>
</dbReference>
<evidence type="ECO:0000259" key="14">
    <source>
        <dbReference type="PROSITE" id="PS50926"/>
    </source>
</evidence>
<feature type="binding site" evidence="13">
    <location>
        <position position="10"/>
    </location>
    <ligand>
        <name>[4Fe-4S] cluster</name>
        <dbReference type="ChEBI" id="CHEBI:49883"/>
        <label>1</label>
    </ligand>
</feature>
<evidence type="ECO:0000256" key="4">
    <source>
        <dbReference type="ARBA" id="ARBA00022679"/>
    </source>
</evidence>
<dbReference type="SMART" id="SM00729">
    <property type="entry name" value="Elp3"/>
    <property type="match status" value="1"/>
</dbReference>
<evidence type="ECO:0000256" key="12">
    <source>
        <dbReference type="ARBA" id="ARBA00081141"/>
    </source>
</evidence>
<evidence type="ECO:0000256" key="10">
    <source>
        <dbReference type="ARBA" id="ARBA00068570"/>
    </source>
</evidence>
<dbReference type="GO" id="GO:0046872">
    <property type="term" value="F:metal ion binding"/>
    <property type="evidence" value="ECO:0007669"/>
    <property type="project" value="UniProtKB-KW"/>
</dbReference>
<evidence type="ECO:0000259" key="15">
    <source>
        <dbReference type="PROSITE" id="PS51449"/>
    </source>
</evidence>
<keyword evidence="6 13" id="KW-0479">Metal-binding</keyword>
<dbReference type="FunFam" id="3.40.50.12160:FF:000003">
    <property type="entry name" value="CDK5 regulatory subunit-associated protein 1"/>
    <property type="match status" value="1"/>
</dbReference>
<dbReference type="CDD" id="cd01335">
    <property type="entry name" value="Radical_SAM"/>
    <property type="match status" value="1"/>
</dbReference>
<dbReference type="SFLD" id="SFLDS00029">
    <property type="entry name" value="Radical_SAM"/>
    <property type="match status" value="1"/>
</dbReference>
<evidence type="ECO:0000256" key="6">
    <source>
        <dbReference type="ARBA" id="ARBA00022723"/>
    </source>
</evidence>
<dbReference type="InterPro" id="IPR006638">
    <property type="entry name" value="Elp3/MiaA/NifB-like_rSAM"/>
</dbReference>
<dbReference type="InterPro" id="IPR007197">
    <property type="entry name" value="rSAM"/>
</dbReference>
<dbReference type="RefSeq" id="WP_034587707.1">
    <property type="nucleotide sequence ID" value="NZ_JRPE02000009.1"/>
</dbReference>
<dbReference type="InterPro" id="IPR020612">
    <property type="entry name" value="Methylthiotransferase_CS"/>
</dbReference>
<comment type="catalytic activity">
    <reaction evidence="13">
        <text>N(6)-dimethylallyladenosine(37) in tRNA + (sulfur carrier)-SH + AH2 + 2 S-adenosyl-L-methionine = 2-methylsulfanyl-N(6)-dimethylallyladenosine(37) in tRNA + (sulfur carrier)-H + 5'-deoxyadenosine + L-methionine + A + S-adenosyl-L-homocysteine + 2 H(+)</text>
        <dbReference type="Rhea" id="RHEA:37067"/>
        <dbReference type="Rhea" id="RHEA-COMP:10375"/>
        <dbReference type="Rhea" id="RHEA-COMP:10376"/>
        <dbReference type="Rhea" id="RHEA-COMP:14737"/>
        <dbReference type="Rhea" id="RHEA-COMP:14739"/>
        <dbReference type="ChEBI" id="CHEBI:13193"/>
        <dbReference type="ChEBI" id="CHEBI:15378"/>
        <dbReference type="ChEBI" id="CHEBI:17319"/>
        <dbReference type="ChEBI" id="CHEBI:17499"/>
        <dbReference type="ChEBI" id="CHEBI:29917"/>
        <dbReference type="ChEBI" id="CHEBI:57844"/>
        <dbReference type="ChEBI" id="CHEBI:57856"/>
        <dbReference type="ChEBI" id="CHEBI:59789"/>
        <dbReference type="ChEBI" id="CHEBI:64428"/>
        <dbReference type="ChEBI" id="CHEBI:74415"/>
        <dbReference type="ChEBI" id="CHEBI:74417"/>
        <dbReference type="EC" id="2.8.4.3"/>
    </reaction>
</comment>
<keyword evidence="4 13" id="KW-0808">Transferase</keyword>
<dbReference type="NCBIfam" id="TIGR01574">
    <property type="entry name" value="miaB-methiolase"/>
    <property type="match status" value="1"/>
</dbReference>
<name>A0A4U8SY43_9HELI</name>
<dbReference type="Gene3D" id="3.80.30.20">
    <property type="entry name" value="tm_1862 like domain"/>
    <property type="match status" value="1"/>
</dbReference>
<feature type="domain" description="Radical SAM core" evidence="16">
    <location>
        <begin position="134"/>
        <end position="370"/>
    </location>
</feature>
<dbReference type="Pfam" id="PF04055">
    <property type="entry name" value="Radical_SAM"/>
    <property type="match status" value="1"/>
</dbReference>
<dbReference type="SFLD" id="SFLDF00273">
    <property type="entry name" value="(dimethylallyl)adenosine_tRNA"/>
    <property type="match status" value="1"/>
</dbReference>
<dbReference type="SFLD" id="SFLDG01061">
    <property type="entry name" value="methylthiotransferase"/>
    <property type="match status" value="1"/>
</dbReference>
<dbReference type="Proteomes" id="UP000029921">
    <property type="component" value="Unassembled WGS sequence"/>
</dbReference>
<organism evidence="17 18">
    <name type="scientific">Helicobacter magdeburgensis</name>
    <dbReference type="NCBI Taxonomy" id="471858"/>
    <lineage>
        <taxon>Bacteria</taxon>
        <taxon>Pseudomonadati</taxon>
        <taxon>Campylobacterota</taxon>
        <taxon>Epsilonproteobacteria</taxon>
        <taxon>Campylobacterales</taxon>
        <taxon>Helicobacteraceae</taxon>
        <taxon>Helicobacter</taxon>
    </lineage>
</organism>
<dbReference type="PROSITE" id="PS51449">
    <property type="entry name" value="MTTASE_N"/>
    <property type="match status" value="1"/>
</dbReference>
<dbReference type="InterPro" id="IPR013848">
    <property type="entry name" value="Methylthiotransferase_N"/>
</dbReference>
<dbReference type="HAMAP" id="MF_01864">
    <property type="entry name" value="tRNA_metthiotr_MiaB"/>
    <property type="match status" value="1"/>
</dbReference>
<dbReference type="Pfam" id="PF00919">
    <property type="entry name" value="UPF0004"/>
    <property type="match status" value="1"/>
</dbReference>
<feature type="binding site" evidence="13">
    <location>
        <position position="155"/>
    </location>
    <ligand>
        <name>[4Fe-4S] cluster</name>
        <dbReference type="ChEBI" id="CHEBI:49883"/>
        <label>2</label>
        <note>4Fe-4S-S-AdoMet</note>
    </ligand>
</feature>
<dbReference type="GO" id="GO:0051539">
    <property type="term" value="F:4 iron, 4 sulfur cluster binding"/>
    <property type="evidence" value="ECO:0007669"/>
    <property type="project" value="UniProtKB-UniRule"/>
</dbReference>
<feature type="binding site" evidence="13">
    <location>
        <position position="47"/>
    </location>
    <ligand>
        <name>[4Fe-4S] cluster</name>
        <dbReference type="ChEBI" id="CHEBI:49883"/>
        <label>1</label>
    </ligand>
</feature>
<comment type="subcellular location">
    <subcellularLocation>
        <location evidence="13">Cytoplasm</location>
    </subcellularLocation>
</comment>
<dbReference type="SFLD" id="SFLDG01082">
    <property type="entry name" value="B12-binding_domain_containing"/>
    <property type="match status" value="1"/>
</dbReference>
<evidence type="ECO:0000256" key="11">
    <source>
        <dbReference type="ARBA" id="ARBA00080698"/>
    </source>
</evidence>
<dbReference type="NCBIfam" id="TIGR00089">
    <property type="entry name" value="MiaB/RimO family radical SAM methylthiotransferase"/>
    <property type="match status" value="1"/>
</dbReference>
<feature type="binding site" evidence="13">
    <location>
        <position position="79"/>
    </location>
    <ligand>
        <name>[4Fe-4S] cluster</name>
        <dbReference type="ChEBI" id="CHEBI:49883"/>
        <label>1</label>
    </ligand>
</feature>
<reference evidence="17 18" key="1">
    <citation type="journal article" date="2014" name="Genome Announc.">
        <title>Draft genome sequences of eight enterohepatic helicobacter species isolated from both laboratory and wild rodents.</title>
        <authorList>
            <person name="Sheh A."/>
            <person name="Shen Z."/>
            <person name="Fox J.G."/>
        </authorList>
    </citation>
    <scope>NUCLEOTIDE SEQUENCE [LARGE SCALE GENOMIC DNA]</scope>
    <source>
        <strain evidence="17 18">MIT 96-1001</strain>
    </source>
</reference>
<evidence type="ECO:0000313" key="17">
    <source>
        <dbReference type="EMBL" id="TLD91939.1"/>
    </source>
</evidence>
<evidence type="ECO:0000259" key="16">
    <source>
        <dbReference type="PROSITE" id="PS51918"/>
    </source>
</evidence>
<feature type="binding site" evidence="13">
    <location>
        <position position="148"/>
    </location>
    <ligand>
        <name>[4Fe-4S] cluster</name>
        <dbReference type="ChEBI" id="CHEBI:49883"/>
        <label>2</label>
        <note>4Fe-4S-S-AdoMet</note>
    </ligand>
</feature>
<dbReference type="FunFam" id="3.80.30.20:FF:000001">
    <property type="entry name" value="tRNA-2-methylthio-N(6)-dimethylallyladenosine synthase 2"/>
    <property type="match status" value="1"/>
</dbReference>
<evidence type="ECO:0000256" key="1">
    <source>
        <dbReference type="ARBA" id="ARBA00003234"/>
    </source>
</evidence>
<sequence>MKLFIQTLGCAMNERDSAHMIAELQEKKQYTLTDNAKDADLILINTCSVREKPEKKLFSEIGQFAKEKKPGAKIGICGCTASHLGEEIIKKAPSVDFVLGARNVSKITEVLERPKAVEVDIDYDDSTYVFASSQDMGIKAHLNISIGCDKKCSYCIVPFTRGKEISIPTDLLVNEAKKLVANGVKELLLLGQNVNHYGVRFSTPHKKTNFTELLATLSEIDGLYRIRFTSPHPLHMDDGFLEEFARNPKIAKGIHIPLQSGSSQILKMMKRGYDKQWYLDRIAKLKSLLPNVGIGTDIIVGFPTESEQDFEDTMEVLSIVEFDTLYSFVYSPRPHTSAYNYDKSMLVPQEMAKERLSRLQNLHKQILQKKAQKEIGSIYEVLIENHRDDEGQTWSEGRSSQNKLIKILGRKCSIGSIIQVKVTHNDGGGLYGEFVRELSLEQALQANVYIKCINGSD</sequence>
<gene>
    <name evidence="13 17" type="primary">miaB</name>
    <name evidence="17" type="ORF">LS74_007060</name>
</gene>
<proteinExistence type="inferred from homology"/>
<dbReference type="InterPro" id="IPR038135">
    <property type="entry name" value="Methylthiotransferase_N_sf"/>
</dbReference>
<dbReference type="PANTHER" id="PTHR43020:SF2">
    <property type="entry name" value="MITOCHONDRIAL TRNA METHYLTHIOTRANSFERASE CDK5RAP1"/>
    <property type="match status" value="1"/>
</dbReference>
<dbReference type="InterPro" id="IPR058240">
    <property type="entry name" value="rSAM_sf"/>
</dbReference>
<dbReference type="PANTHER" id="PTHR43020">
    <property type="entry name" value="CDK5 REGULATORY SUBUNIT-ASSOCIATED PROTEIN 1"/>
    <property type="match status" value="1"/>
</dbReference>
<keyword evidence="13" id="KW-0819">tRNA processing</keyword>
<protein>
    <recommendedName>
        <fullName evidence="10 13">tRNA-2-methylthio-N(6)-dimethylallyladenosine synthase</fullName>
        <ecNumber evidence="9 13">2.8.4.3</ecNumber>
    </recommendedName>
    <alternativeName>
        <fullName evidence="12 13">(Dimethylallyl)adenosine tRNA methylthiotransferase MiaB</fullName>
    </alternativeName>
    <alternativeName>
        <fullName evidence="11 13">tRNA-i(6)A37 methylthiotransferase</fullName>
    </alternativeName>
</protein>
<feature type="binding site" evidence="13">
    <location>
        <position position="152"/>
    </location>
    <ligand>
        <name>[4Fe-4S] cluster</name>
        <dbReference type="ChEBI" id="CHEBI:49883"/>
        <label>2</label>
        <note>4Fe-4S-S-AdoMet</note>
    </ligand>
</feature>
<comment type="caution">
    <text evidence="17">The sequence shown here is derived from an EMBL/GenBank/DDBJ whole genome shotgun (WGS) entry which is preliminary data.</text>
</comment>
<dbReference type="InterPro" id="IPR005839">
    <property type="entry name" value="Methylthiotransferase"/>
</dbReference>
<evidence type="ECO:0000256" key="7">
    <source>
        <dbReference type="ARBA" id="ARBA00023004"/>
    </source>
</evidence>
<comment type="similarity">
    <text evidence="13">Belongs to the methylthiotransferase family. MiaB subfamily.</text>
</comment>
<evidence type="ECO:0000256" key="3">
    <source>
        <dbReference type="ARBA" id="ARBA00022490"/>
    </source>
</evidence>
<dbReference type="SUPFAM" id="SSF102114">
    <property type="entry name" value="Radical SAM enzymes"/>
    <property type="match status" value="1"/>
</dbReference>
<dbReference type="EMBL" id="JRPE02000009">
    <property type="protein sequence ID" value="TLD91939.1"/>
    <property type="molecule type" value="Genomic_DNA"/>
</dbReference>
<dbReference type="EC" id="2.8.4.3" evidence="9 13"/>
<keyword evidence="8 13" id="KW-0411">Iron-sulfur</keyword>
<dbReference type="PROSITE" id="PS01278">
    <property type="entry name" value="MTTASE_RADICAL"/>
    <property type="match status" value="1"/>
</dbReference>
<comment type="cofactor">
    <cofactor evidence="13">
        <name>[4Fe-4S] cluster</name>
        <dbReference type="ChEBI" id="CHEBI:49883"/>
    </cofactor>
    <text evidence="13">Binds 2 [4Fe-4S] clusters. One cluster is coordinated with 3 cysteines and an exchangeable S-adenosyl-L-methionine.</text>
</comment>
<keyword evidence="2 13" id="KW-0004">4Fe-4S</keyword>
<keyword evidence="5 13" id="KW-0949">S-adenosyl-L-methionine</keyword>
<comment type="function">
    <text evidence="1 13">Catalyzes the methylthiolation of N6-(dimethylallyl)adenosine (i(6)A), leading to the formation of 2-methylthio-N6-(dimethylallyl)adenosine (ms(2)i(6)A) at position 37 in tRNAs that read codons beginning with uridine.</text>
</comment>
<dbReference type="PROSITE" id="PS51918">
    <property type="entry name" value="RADICAL_SAM"/>
    <property type="match status" value="1"/>
</dbReference>
<keyword evidence="18" id="KW-1185">Reference proteome</keyword>
<evidence type="ECO:0000256" key="13">
    <source>
        <dbReference type="HAMAP-Rule" id="MF_01864"/>
    </source>
</evidence>
<evidence type="ECO:0000313" key="18">
    <source>
        <dbReference type="Proteomes" id="UP000029921"/>
    </source>
</evidence>
<dbReference type="InterPro" id="IPR006463">
    <property type="entry name" value="MiaB_methiolase"/>
</dbReference>
<evidence type="ECO:0000256" key="5">
    <source>
        <dbReference type="ARBA" id="ARBA00022691"/>
    </source>
</evidence>
<accession>A0A4U8SY43</accession>
<dbReference type="Gene3D" id="3.40.50.12160">
    <property type="entry name" value="Methylthiotransferase, N-terminal domain"/>
    <property type="match status" value="1"/>
</dbReference>
<evidence type="ECO:0000256" key="2">
    <source>
        <dbReference type="ARBA" id="ARBA00022485"/>
    </source>
</evidence>
<dbReference type="InterPro" id="IPR002792">
    <property type="entry name" value="TRAM_dom"/>
</dbReference>
<evidence type="ECO:0000256" key="9">
    <source>
        <dbReference type="ARBA" id="ARBA00033765"/>
    </source>
</evidence>
<dbReference type="GO" id="GO:0035597">
    <property type="term" value="F:tRNA-2-methylthio-N(6)-dimethylallyladenosine(37) synthase activity"/>
    <property type="evidence" value="ECO:0007669"/>
    <property type="project" value="UniProtKB-EC"/>
</dbReference>
<evidence type="ECO:0000256" key="8">
    <source>
        <dbReference type="ARBA" id="ARBA00023014"/>
    </source>
</evidence>
<keyword evidence="3 13" id="KW-0963">Cytoplasm</keyword>
<feature type="domain" description="TRAM" evidence="14">
    <location>
        <begin position="372"/>
        <end position="436"/>
    </location>
</feature>
<keyword evidence="7 13" id="KW-0408">Iron</keyword>
<dbReference type="GO" id="GO:0005829">
    <property type="term" value="C:cytosol"/>
    <property type="evidence" value="ECO:0007669"/>
    <property type="project" value="TreeGrafter"/>
</dbReference>
<dbReference type="AlphaFoldDB" id="A0A4U8SY43"/>
<dbReference type="InterPro" id="IPR023404">
    <property type="entry name" value="rSAM_horseshoe"/>
</dbReference>